<feature type="compositionally biased region" description="Low complexity" evidence="1">
    <location>
        <begin position="108"/>
        <end position="121"/>
    </location>
</feature>
<evidence type="ECO:0000256" key="1">
    <source>
        <dbReference type="SAM" id="MobiDB-lite"/>
    </source>
</evidence>
<evidence type="ECO:0000313" key="2">
    <source>
        <dbReference type="EMBL" id="MED6199991.1"/>
    </source>
</evidence>
<accession>A0ABU6XRL5</accession>
<feature type="compositionally biased region" description="Polar residues" evidence="1">
    <location>
        <begin position="30"/>
        <end position="42"/>
    </location>
</feature>
<protein>
    <submittedName>
        <fullName evidence="2">Uncharacterized protein</fullName>
    </submittedName>
</protein>
<name>A0ABU6XRL5_9FABA</name>
<feature type="compositionally biased region" description="Polar residues" evidence="1">
    <location>
        <begin position="123"/>
        <end position="137"/>
    </location>
</feature>
<feature type="compositionally biased region" description="Polar residues" evidence="1">
    <location>
        <begin position="1"/>
        <end position="23"/>
    </location>
</feature>
<proteinExistence type="predicted"/>
<organism evidence="2 3">
    <name type="scientific">Stylosanthes scabra</name>
    <dbReference type="NCBI Taxonomy" id="79078"/>
    <lineage>
        <taxon>Eukaryota</taxon>
        <taxon>Viridiplantae</taxon>
        <taxon>Streptophyta</taxon>
        <taxon>Embryophyta</taxon>
        <taxon>Tracheophyta</taxon>
        <taxon>Spermatophyta</taxon>
        <taxon>Magnoliopsida</taxon>
        <taxon>eudicotyledons</taxon>
        <taxon>Gunneridae</taxon>
        <taxon>Pentapetalae</taxon>
        <taxon>rosids</taxon>
        <taxon>fabids</taxon>
        <taxon>Fabales</taxon>
        <taxon>Fabaceae</taxon>
        <taxon>Papilionoideae</taxon>
        <taxon>50 kb inversion clade</taxon>
        <taxon>dalbergioids sensu lato</taxon>
        <taxon>Dalbergieae</taxon>
        <taxon>Pterocarpus clade</taxon>
        <taxon>Stylosanthes</taxon>
    </lineage>
</organism>
<comment type="caution">
    <text evidence="2">The sequence shown here is derived from an EMBL/GenBank/DDBJ whole genome shotgun (WGS) entry which is preliminary data.</text>
</comment>
<dbReference type="EMBL" id="JASCZI010212646">
    <property type="protein sequence ID" value="MED6199991.1"/>
    <property type="molecule type" value="Genomic_DNA"/>
</dbReference>
<reference evidence="2 3" key="1">
    <citation type="journal article" date="2023" name="Plants (Basel)">
        <title>Bridging the Gap: Combining Genomics and Transcriptomics Approaches to Understand Stylosanthes scabra, an Orphan Legume from the Brazilian Caatinga.</title>
        <authorList>
            <person name="Ferreira-Neto J.R.C."/>
            <person name="da Silva M.D."/>
            <person name="Binneck E."/>
            <person name="de Melo N.F."/>
            <person name="da Silva R.H."/>
            <person name="de Melo A.L.T.M."/>
            <person name="Pandolfi V."/>
            <person name="Bustamante F.O."/>
            <person name="Brasileiro-Vidal A.C."/>
            <person name="Benko-Iseppon A.M."/>
        </authorList>
    </citation>
    <scope>NUCLEOTIDE SEQUENCE [LARGE SCALE GENOMIC DNA]</scope>
    <source>
        <tissue evidence="2">Leaves</tissue>
    </source>
</reference>
<feature type="region of interest" description="Disordered" evidence="1">
    <location>
        <begin position="1"/>
        <end position="163"/>
    </location>
</feature>
<gene>
    <name evidence="2" type="ORF">PIB30_081021</name>
</gene>
<evidence type="ECO:0000313" key="3">
    <source>
        <dbReference type="Proteomes" id="UP001341840"/>
    </source>
</evidence>
<dbReference type="Proteomes" id="UP001341840">
    <property type="component" value="Unassembled WGS sequence"/>
</dbReference>
<feature type="compositionally biased region" description="Polar residues" evidence="1">
    <location>
        <begin position="146"/>
        <end position="162"/>
    </location>
</feature>
<sequence length="193" mass="20646">MSEGKSSGGSKDNTHALTSQTTAIVEEKQNSPSQTTQATTNVEAKDKSTVNTNVHTSKAAMNVEAKEGSEQGNWIEVKRISKTKTGEQASQRKKNNFPSKPVKGMVLGKNSKAASNKSGKGQPTAQLFGSQINTPSQFAIRKRQRPASTLSSPELRQISPVQAGSLPTKDVESIIVAVNKENALVSEVSPQLW</sequence>
<keyword evidence="3" id="KW-1185">Reference proteome</keyword>